<sequence>MQLATLDLDEGTVAALRTDEGFRPIEGFADVGALLGSGPDWRATAQAAMAADAIAHDAAAVLRPILDPGAVVCVGVNFRAHIREMGVDLPDHPTLFSKLPRALTDPDAVIPLPAAAPGCVDYEGELAVIVGAGGRDIAPADAWDAVAGLSAANDVSIRDVQMRSTQWFAGKTWERSTPIGPTVVTLDEVGDIDTLELRVRVNGDLRQHGSLGDLIFGIPDLVADISRIVTLHPGDIILTGTPSGVAYAMSPPAYLRDDDVVEVSIDRVGTLSNTFRAASLAIAGEETRA</sequence>
<dbReference type="InterPro" id="IPR051121">
    <property type="entry name" value="FAH"/>
</dbReference>
<dbReference type="EMBL" id="CP087164">
    <property type="protein sequence ID" value="UGS34524.1"/>
    <property type="molecule type" value="Genomic_DNA"/>
</dbReference>
<protein>
    <recommendedName>
        <fullName evidence="3">Fumarylacetoacetase-like C-terminal domain-containing protein</fullName>
    </recommendedName>
</protein>
<dbReference type="AlphaFoldDB" id="A0A9E6XU75"/>
<feature type="domain" description="Fumarylacetoacetase-like C-terminal" evidence="3">
    <location>
        <begin position="71"/>
        <end position="275"/>
    </location>
</feature>
<proteinExistence type="inferred from homology"/>
<gene>
    <name evidence="4" type="primary">yisK_1</name>
    <name evidence="4" type="ORF">DSM104329_00902</name>
</gene>
<dbReference type="GO" id="GO:0019752">
    <property type="term" value="P:carboxylic acid metabolic process"/>
    <property type="evidence" value="ECO:0007669"/>
    <property type="project" value="UniProtKB-ARBA"/>
</dbReference>
<keyword evidence="5" id="KW-1185">Reference proteome</keyword>
<evidence type="ECO:0000256" key="1">
    <source>
        <dbReference type="ARBA" id="ARBA00010211"/>
    </source>
</evidence>
<dbReference type="GO" id="GO:0046872">
    <property type="term" value="F:metal ion binding"/>
    <property type="evidence" value="ECO:0007669"/>
    <property type="project" value="UniProtKB-KW"/>
</dbReference>
<dbReference type="FunFam" id="3.90.850.10:FF:000002">
    <property type="entry name" value="2-hydroxyhepta-2,4-diene-1,7-dioate isomerase"/>
    <property type="match status" value="1"/>
</dbReference>
<reference evidence="4" key="1">
    <citation type="journal article" date="2022" name="Int. J. Syst. Evol. Microbiol.">
        <title>Pseudomonas aegrilactucae sp. nov. and Pseudomonas morbosilactucae sp. nov., pathogens causing bacterial rot of lettuce in Japan.</title>
        <authorList>
            <person name="Sawada H."/>
            <person name="Fujikawa T."/>
            <person name="Satou M."/>
        </authorList>
    </citation>
    <scope>NUCLEOTIDE SEQUENCE</scope>
    <source>
        <strain evidence="4">0166_1</strain>
    </source>
</reference>
<keyword evidence="2" id="KW-0479">Metal-binding</keyword>
<evidence type="ECO:0000256" key="2">
    <source>
        <dbReference type="ARBA" id="ARBA00022723"/>
    </source>
</evidence>
<comment type="similarity">
    <text evidence="1">Belongs to the FAH family.</text>
</comment>
<dbReference type="InterPro" id="IPR011234">
    <property type="entry name" value="Fumarylacetoacetase-like_C"/>
</dbReference>
<dbReference type="Gene3D" id="3.90.850.10">
    <property type="entry name" value="Fumarylacetoacetase-like, C-terminal domain"/>
    <property type="match status" value="1"/>
</dbReference>
<dbReference type="RefSeq" id="WP_259314196.1">
    <property type="nucleotide sequence ID" value="NZ_CP087164.1"/>
</dbReference>
<name>A0A9E6XU75_9ACTN</name>
<accession>A0A9E6XU75</accession>
<dbReference type="Pfam" id="PF01557">
    <property type="entry name" value="FAA_hydrolase"/>
    <property type="match status" value="1"/>
</dbReference>
<dbReference type="PANTHER" id="PTHR42796:SF4">
    <property type="entry name" value="FUMARYLACETOACETATE HYDROLASE DOMAIN-CONTAINING PROTEIN 2A"/>
    <property type="match status" value="1"/>
</dbReference>
<dbReference type="SUPFAM" id="SSF56529">
    <property type="entry name" value="FAH"/>
    <property type="match status" value="1"/>
</dbReference>
<dbReference type="InterPro" id="IPR036663">
    <property type="entry name" value="Fumarylacetoacetase_C_sf"/>
</dbReference>
<evidence type="ECO:0000313" key="5">
    <source>
        <dbReference type="Proteomes" id="UP001162834"/>
    </source>
</evidence>
<dbReference type="PANTHER" id="PTHR42796">
    <property type="entry name" value="FUMARYLACETOACETATE HYDROLASE DOMAIN-CONTAINING PROTEIN 2A-RELATED"/>
    <property type="match status" value="1"/>
</dbReference>
<dbReference type="KEGG" id="sbae:DSM104329_00902"/>
<dbReference type="GO" id="GO:0016853">
    <property type="term" value="F:isomerase activity"/>
    <property type="evidence" value="ECO:0007669"/>
    <property type="project" value="UniProtKB-ARBA"/>
</dbReference>
<evidence type="ECO:0000313" key="4">
    <source>
        <dbReference type="EMBL" id="UGS34524.1"/>
    </source>
</evidence>
<organism evidence="4 5">
    <name type="scientific">Capillimicrobium parvum</name>
    <dbReference type="NCBI Taxonomy" id="2884022"/>
    <lineage>
        <taxon>Bacteria</taxon>
        <taxon>Bacillati</taxon>
        <taxon>Actinomycetota</taxon>
        <taxon>Thermoleophilia</taxon>
        <taxon>Solirubrobacterales</taxon>
        <taxon>Capillimicrobiaceae</taxon>
        <taxon>Capillimicrobium</taxon>
    </lineage>
</organism>
<dbReference type="Proteomes" id="UP001162834">
    <property type="component" value="Chromosome"/>
</dbReference>
<evidence type="ECO:0000259" key="3">
    <source>
        <dbReference type="Pfam" id="PF01557"/>
    </source>
</evidence>